<accession>A0A336N1D7</accession>
<dbReference type="GO" id="GO:0007017">
    <property type="term" value="P:microtubule-based process"/>
    <property type="evidence" value="ECO:0007669"/>
    <property type="project" value="InterPro"/>
</dbReference>
<dbReference type="EMBL" id="UFQS01001890">
    <property type="protein sequence ID" value="SSX12655.1"/>
    <property type="molecule type" value="Genomic_DNA"/>
</dbReference>
<gene>
    <name evidence="6" type="primary">CSON004495</name>
</gene>
<dbReference type="EMBL" id="UFQT01001890">
    <property type="protein sequence ID" value="SSX32098.1"/>
    <property type="molecule type" value="Genomic_DNA"/>
</dbReference>
<dbReference type="GO" id="GO:0005737">
    <property type="term" value="C:cytoplasm"/>
    <property type="evidence" value="ECO:0007669"/>
    <property type="project" value="UniProtKB-SubCell"/>
</dbReference>
<comment type="subcellular location">
    <subcellularLocation>
        <location evidence="1">Cytoplasm</location>
    </subcellularLocation>
</comment>
<evidence type="ECO:0000256" key="4">
    <source>
        <dbReference type="ARBA" id="ARBA00023017"/>
    </source>
</evidence>
<evidence type="ECO:0000313" key="6">
    <source>
        <dbReference type="EMBL" id="SSX32098.1"/>
    </source>
</evidence>
<dbReference type="AlphaFoldDB" id="A0A336N1D7"/>
<evidence type="ECO:0000313" key="5">
    <source>
        <dbReference type="EMBL" id="SSX12655.1"/>
    </source>
</evidence>
<dbReference type="InterPro" id="IPR028133">
    <property type="entry name" value="Dynamitin"/>
</dbReference>
<name>A0A336N1D7_CULSO</name>
<dbReference type="VEuPathDB" id="VectorBase:CSON004495"/>
<evidence type="ECO:0000256" key="2">
    <source>
        <dbReference type="ARBA" id="ARBA00006176"/>
    </source>
</evidence>
<reference evidence="5" key="1">
    <citation type="submission" date="2018-04" db="EMBL/GenBank/DDBJ databases">
        <authorList>
            <person name="Go L.Y."/>
            <person name="Mitchell J.A."/>
        </authorList>
    </citation>
    <scope>NUCLEOTIDE SEQUENCE</scope>
    <source>
        <tissue evidence="5">Whole organism</tissue>
    </source>
</reference>
<comment type="similarity">
    <text evidence="2">Belongs to the dynactin subunit 2 family.</text>
</comment>
<dbReference type="Pfam" id="PF04912">
    <property type="entry name" value="Dynamitin"/>
    <property type="match status" value="1"/>
</dbReference>
<sequence length="384" mass="42914">MADPKFANLPFIAHDQPDVYETQTVEAETSDFYEEENENESIERLHISTKDSYNKFKGKYLTGNVDFSDRLGKKIRTGYDSRSEEYELAGEGEKETPMQKCRRLQCEMHELITEVAAMQSEQTTSKEEKESYEAISNVVGASKKLLESLRLEQVLGKETTAKNADADVKNLLKEVEAYKSTGTTSSAPIRTITENDLARSTRIAELEFRLHELESVVGAKPEKMSRLASSLGTTNLLEAVQQISTKAALLQPSQLEVIEGRLTNIANKMDAINEKAIGTSQDSAREQKISELYEMAKSAEPVVPILPDILQRMQALESLHKYATNFSKLFAELETTQANILNGVSNNKALLDGVQEAFAINLVSINDQVKNLEERVKKLSIPKK</sequence>
<reference evidence="6" key="2">
    <citation type="submission" date="2018-07" db="EMBL/GenBank/DDBJ databases">
        <authorList>
            <person name="Quirk P.G."/>
            <person name="Krulwich T.A."/>
        </authorList>
    </citation>
    <scope>NUCLEOTIDE SEQUENCE</scope>
</reference>
<keyword evidence="3" id="KW-0963">Cytoplasm</keyword>
<protein>
    <submittedName>
        <fullName evidence="6">CSON004495 protein</fullName>
    </submittedName>
</protein>
<dbReference type="GO" id="GO:0030286">
    <property type="term" value="C:dynein complex"/>
    <property type="evidence" value="ECO:0007669"/>
    <property type="project" value="UniProtKB-KW"/>
</dbReference>
<dbReference type="GO" id="GO:0005869">
    <property type="term" value="C:dynactin complex"/>
    <property type="evidence" value="ECO:0007669"/>
    <property type="project" value="InterPro"/>
</dbReference>
<evidence type="ECO:0000256" key="1">
    <source>
        <dbReference type="ARBA" id="ARBA00004496"/>
    </source>
</evidence>
<dbReference type="OMA" id="ACISKPR"/>
<proteinExistence type="inferred from homology"/>
<dbReference type="PANTHER" id="PTHR15346">
    <property type="entry name" value="DYNACTIN SUBUNIT"/>
    <property type="match status" value="1"/>
</dbReference>
<keyword evidence="4" id="KW-0243">Dynein</keyword>
<organism evidence="6">
    <name type="scientific">Culicoides sonorensis</name>
    <name type="common">Biting midge</name>
    <dbReference type="NCBI Taxonomy" id="179676"/>
    <lineage>
        <taxon>Eukaryota</taxon>
        <taxon>Metazoa</taxon>
        <taxon>Ecdysozoa</taxon>
        <taxon>Arthropoda</taxon>
        <taxon>Hexapoda</taxon>
        <taxon>Insecta</taxon>
        <taxon>Pterygota</taxon>
        <taxon>Neoptera</taxon>
        <taxon>Endopterygota</taxon>
        <taxon>Diptera</taxon>
        <taxon>Nematocera</taxon>
        <taxon>Chironomoidea</taxon>
        <taxon>Ceratopogonidae</taxon>
        <taxon>Ceratopogoninae</taxon>
        <taxon>Culicoides</taxon>
        <taxon>Monoculicoides</taxon>
    </lineage>
</organism>
<evidence type="ECO:0000256" key="3">
    <source>
        <dbReference type="ARBA" id="ARBA00022490"/>
    </source>
</evidence>